<proteinExistence type="predicted"/>
<accession>A0A0E9VLG6</accession>
<protein>
    <submittedName>
        <fullName evidence="1">Uncharacterized protein</fullName>
    </submittedName>
</protein>
<organism evidence="1">
    <name type="scientific">Anguilla anguilla</name>
    <name type="common">European freshwater eel</name>
    <name type="synonym">Muraena anguilla</name>
    <dbReference type="NCBI Taxonomy" id="7936"/>
    <lineage>
        <taxon>Eukaryota</taxon>
        <taxon>Metazoa</taxon>
        <taxon>Chordata</taxon>
        <taxon>Craniata</taxon>
        <taxon>Vertebrata</taxon>
        <taxon>Euteleostomi</taxon>
        <taxon>Actinopterygii</taxon>
        <taxon>Neopterygii</taxon>
        <taxon>Teleostei</taxon>
        <taxon>Anguilliformes</taxon>
        <taxon>Anguillidae</taxon>
        <taxon>Anguilla</taxon>
    </lineage>
</organism>
<dbReference type="EMBL" id="GBXM01029603">
    <property type="protein sequence ID" value="JAH78974.1"/>
    <property type="molecule type" value="Transcribed_RNA"/>
</dbReference>
<dbReference type="AlphaFoldDB" id="A0A0E9VLG6"/>
<evidence type="ECO:0000313" key="1">
    <source>
        <dbReference type="EMBL" id="JAH78974.1"/>
    </source>
</evidence>
<reference evidence="1" key="2">
    <citation type="journal article" date="2015" name="Fish Shellfish Immunol.">
        <title>Early steps in the European eel (Anguilla anguilla)-Vibrio vulnificus interaction in the gills: Role of the RtxA13 toxin.</title>
        <authorList>
            <person name="Callol A."/>
            <person name="Pajuelo D."/>
            <person name="Ebbesson L."/>
            <person name="Teles M."/>
            <person name="MacKenzie S."/>
            <person name="Amaro C."/>
        </authorList>
    </citation>
    <scope>NUCLEOTIDE SEQUENCE</scope>
</reference>
<sequence length="37" mass="4283">MTMRPFSERCDQTGDNRVRAERGAAFKSHLLATWTLE</sequence>
<name>A0A0E9VLG6_ANGAN</name>
<reference evidence="1" key="1">
    <citation type="submission" date="2014-11" db="EMBL/GenBank/DDBJ databases">
        <authorList>
            <person name="Amaro Gonzalez C."/>
        </authorList>
    </citation>
    <scope>NUCLEOTIDE SEQUENCE</scope>
</reference>